<keyword evidence="1" id="KW-0472">Membrane</keyword>
<evidence type="ECO:0000256" key="1">
    <source>
        <dbReference type="SAM" id="Phobius"/>
    </source>
</evidence>
<accession>A0A3Q8CH16</accession>
<feature type="transmembrane region" description="Helical" evidence="1">
    <location>
        <begin position="82"/>
        <end position="101"/>
    </location>
</feature>
<dbReference type="Proteomes" id="UP000324497">
    <property type="component" value="Chromosome"/>
</dbReference>
<feature type="transmembrane region" description="Helical" evidence="1">
    <location>
        <begin position="59"/>
        <end position="76"/>
    </location>
</feature>
<protein>
    <submittedName>
        <fullName evidence="2">Uncharacterized protein</fullName>
    </submittedName>
</protein>
<keyword evidence="3" id="KW-1185">Reference proteome</keyword>
<dbReference type="KEGG" id="lng:BSQ50_07725"/>
<dbReference type="GeneID" id="78521056"/>
<reference evidence="2 3" key="1">
    <citation type="submission" date="2016-11" db="EMBL/GenBank/DDBJ databases">
        <title>Interaction between Lactobacillus species and yeast in water kefir.</title>
        <authorList>
            <person name="Behr J."/>
            <person name="Xu D."/>
            <person name="Vogel R.F."/>
        </authorList>
    </citation>
    <scope>NUCLEOTIDE SEQUENCE [LARGE SCALE GENOMIC DNA]</scope>
    <source>
        <strain evidence="2 3">TMW 1.1827</strain>
    </source>
</reference>
<gene>
    <name evidence="2" type="ORF">BSQ50_07725</name>
</gene>
<sequence length="111" mass="13066">MSKPELVGMVILIVLISYNFKLSLSVKRLRNQIGKKKLNELYQTKSQQLIDVIREKRKWTILSQILIFASFIVALTGVKLVVLLYFLILYTFTTIYINILTKRVFKNYVQH</sequence>
<dbReference type="RefSeq" id="WP_057886803.1">
    <property type="nucleotide sequence ID" value="NZ_CP018180.1"/>
</dbReference>
<name>A0A3Q8CH16_9LACO</name>
<keyword evidence="1" id="KW-0812">Transmembrane</keyword>
<keyword evidence="1" id="KW-1133">Transmembrane helix</keyword>
<dbReference type="EMBL" id="CP018180">
    <property type="protein sequence ID" value="AUJ32463.1"/>
    <property type="molecule type" value="Genomic_DNA"/>
</dbReference>
<evidence type="ECO:0000313" key="2">
    <source>
        <dbReference type="EMBL" id="AUJ32463.1"/>
    </source>
</evidence>
<dbReference type="AlphaFoldDB" id="A0A3Q8CH16"/>
<proteinExistence type="predicted"/>
<evidence type="ECO:0000313" key="3">
    <source>
        <dbReference type="Proteomes" id="UP000324497"/>
    </source>
</evidence>
<organism evidence="2 3">
    <name type="scientific">Liquorilactobacillus nagelii</name>
    <dbReference type="NCBI Taxonomy" id="82688"/>
    <lineage>
        <taxon>Bacteria</taxon>
        <taxon>Bacillati</taxon>
        <taxon>Bacillota</taxon>
        <taxon>Bacilli</taxon>
        <taxon>Lactobacillales</taxon>
        <taxon>Lactobacillaceae</taxon>
        <taxon>Liquorilactobacillus</taxon>
    </lineage>
</organism>
<feature type="transmembrane region" description="Helical" evidence="1">
    <location>
        <begin position="6"/>
        <end position="26"/>
    </location>
</feature>